<keyword evidence="3" id="KW-1185">Reference proteome</keyword>
<gene>
    <name evidence="2" type="ORF">DP107_04000</name>
</gene>
<dbReference type="RefSeq" id="WP_144260873.1">
    <property type="nucleotide sequence ID" value="NZ_QMDX01000002.1"/>
</dbReference>
<dbReference type="EMBL" id="QMDX01000002">
    <property type="protein sequence ID" value="TSD15033.1"/>
    <property type="molecule type" value="Genomic_DNA"/>
</dbReference>
<evidence type="ECO:0000313" key="2">
    <source>
        <dbReference type="EMBL" id="TSD15033.1"/>
    </source>
</evidence>
<dbReference type="OrthoDB" id="290983at2157"/>
<evidence type="ECO:0000313" key="3">
    <source>
        <dbReference type="Proteomes" id="UP000319894"/>
    </source>
</evidence>
<name>A0A554NCC1_9EURY</name>
<reference evidence="2 3" key="1">
    <citation type="submission" date="2018-06" db="EMBL/GenBank/DDBJ databases">
        <title>Natronomonas sp. F16-60 a new haloarchaeon isolated from a solar saltern of Isla Cristina, Huelva, Spain.</title>
        <authorList>
            <person name="Duran-Viseras A."/>
            <person name="Sanchez-Porro C."/>
            <person name="Ventosa A."/>
        </authorList>
    </citation>
    <scope>NUCLEOTIDE SEQUENCE [LARGE SCALE GENOMIC DNA]</scope>
    <source>
        <strain evidence="2 3">F16-60</strain>
    </source>
</reference>
<accession>A0A554NCC1</accession>
<comment type="caution">
    <text evidence="2">The sequence shown here is derived from an EMBL/GenBank/DDBJ whole genome shotgun (WGS) entry which is preliminary data.</text>
</comment>
<sequence length="129" mass="14469">MTASENPYRELGEHIEEHLMAEGVYVTDHTLTDGTFHIAYETASPEEGVPRSEMGSILQELLDARADGWPATDVVVWVYDADEPADDREPKGKWETREGWFHAFDNDNLSETDLSTLVISTVDLEATRG</sequence>
<proteinExistence type="predicted"/>
<dbReference type="Proteomes" id="UP000319894">
    <property type="component" value="Unassembled WGS sequence"/>
</dbReference>
<feature type="domain" description="DUF8159" evidence="1">
    <location>
        <begin position="10"/>
        <end position="124"/>
    </location>
</feature>
<dbReference type="InterPro" id="IPR058473">
    <property type="entry name" value="DUF8159"/>
</dbReference>
<dbReference type="InParanoid" id="A0A554NCC1"/>
<evidence type="ECO:0000259" key="1">
    <source>
        <dbReference type="Pfam" id="PF26490"/>
    </source>
</evidence>
<dbReference type="AlphaFoldDB" id="A0A554NCC1"/>
<protein>
    <recommendedName>
        <fullName evidence="1">DUF8159 domain-containing protein</fullName>
    </recommendedName>
</protein>
<organism evidence="2 3">
    <name type="scientific">Haloglomus irregulare</name>
    <dbReference type="NCBI Taxonomy" id="2234134"/>
    <lineage>
        <taxon>Archaea</taxon>
        <taxon>Methanobacteriati</taxon>
        <taxon>Methanobacteriota</taxon>
        <taxon>Stenosarchaea group</taxon>
        <taxon>Halobacteria</taxon>
        <taxon>Halobacteriales</taxon>
        <taxon>Natronomonadaceae</taxon>
        <taxon>Haloglomus</taxon>
    </lineage>
</organism>
<dbReference type="Pfam" id="PF26490">
    <property type="entry name" value="DUF8159"/>
    <property type="match status" value="1"/>
</dbReference>